<organism evidence="2 3">
    <name type="scientific">Mariniphaga anaerophila</name>
    <dbReference type="NCBI Taxonomy" id="1484053"/>
    <lineage>
        <taxon>Bacteria</taxon>
        <taxon>Pseudomonadati</taxon>
        <taxon>Bacteroidota</taxon>
        <taxon>Bacteroidia</taxon>
        <taxon>Marinilabiliales</taxon>
        <taxon>Prolixibacteraceae</taxon>
        <taxon>Mariniphaga</taxon>
    </lineage>
</organism>
<evidence type="ECO:0000313" key="3">
    <source>
        <dbReference type="Proteomes" id="UP000184164"/>
    </source>
</evidence>
<dbReference type="AlphaFoldDB" id="A0A1M5G1G3"/>
<dbReference type="Gene3D" id="2.60.120.200">
    <property type="match status" value="1"/>
</dbReference>
<feature type="signal peptide" evidence="1">
    <location>
        <begin position="1"/>
        <end position="23"/>
    </location>
</feature>
<keyword evidence="1" id="KW-0732">Signal</keyword>
<evidence type="ECO:0000256" key="1">
    <source>
        <dbReference type="SAM" id="SignalP"/>
    </source>
</evidence>
<name>A0A1M5G1G3_9BACT</name>
<dbReference type="EMBL" id="FQUM01000016">
    <property type="protein sequence ID" value="SHF97282.1"/>
    <property type="molecule type" value="Genomic_DNA"/>
</dbReference>
<evidence type="ECO:0000313" key="2">
    <source>
        <dbReference type="EMBL" id="SHF97282.1"/>
    </source>
</evidence>
<dbReference type="OrthoDB" id="1079888at2"/>
<dbReference type="STRING" id="1484053.SAMN05444274_1165"/>
<gene>
    <name evidence="2" type="ORF">SAMN05444274_1165</name>
</gene>
<accession>A0A1M5G1G3</accession>
<dbReference type="NCBIfam" id="NF038128">
    <property type="entry name" value="choice_anch_J"/>
    <property type="match status" value="1"/>
</dbReference>
<proteinExistence type="predicted"/>
<reference evidence="2 3" key="1">
    <citation type="submission" date="2016-11" db="EMBL/GenBank/DDBJ databases">
        <authorList>
            <person name="Jaros S."/>
            <person name="Januszkiewicz K."/>
            <person name="Wedrychowicz H."/>
        </authorList>
    </citation>
    <scope>NUCLEOTIDE SEQUENCE [LARGE SCALE GENOMIC DNA]</scope>
    <source>
        <strain evidence="2 3">DSM 26910</strain>
    </source>
</reference>
<keyword evidence="3" id="KW-1185">Reference proteome</keyword>
<sequence length="185" mass="21270">MKNQITKLVLAVCIMAMSTSIFAQKPQNVPYKAGWETDFEDWQVVDVKYQSKTWRWKASETVTITDSKKENDDWLISPAINCSGKKSLKVTFNAGWNKAQSSNIGLYCALNYDGNFDTAEWILVEDNIIPDSHPYGFKSDDYLRYSKNVKVSGKEIHFAIRYHSNNSPEDVQNEIRIRRFKVAGK</sequence>
<dbReference type="RefSeq" id="WP_073003485.1">
    <property type="nucleotide sequence ID" value="NZ_FQUM01000016.1"/>
</dbReference>
<protein>
    <submittedName>
        <fullName evidence="2">Uncharacterized protein</fullName>
    </submittedName>
</protein>
<feature type="chain" id="PRO_5012906249" evidence="1">
    <location>
        <begin position="24"/>
        <end position="185"/>
    </location>
</feature>
<dbReference type="Proteomes" id="UP000184164">
    <property type="component" value="Unassembled WGS sequence"/>
</dbReference>